<keyword evidence="4" id="KW-0472">Membrane</keyword>
<dbReference type="SUPFAM" id="SSF74653">
    <property type="entry name" value="TolA/TonB C-terminal domain"/>
    <property type="match status" value="1"/>
</dbReference>
<keyword evidence="5" id="KW-0732">Signal</keyword>
<evidence type="ECO:0000256" key="2">
    <source>
        <dbReference type="ARBA" id="ARBA00022692"/>
    </source>
</evidence>
<evidence type="ECO:0000256" key="4">
    <source>
        <dbReference type="ARBA" id="ARBA00023136"/>
    </source>
</evidence>
<keyword evidence="2" id="KW-0812">Transmembrane</keyword>
<comment type="caution">
    <text evidence="7">The sequence shown here is derived from an EMBL/GenBank/DDBJ whole genome shotgun (WGS) entry which is preliminary data.</text>
</comment>
<dbReference type="InterPro" id="IPR037682">
    <property type="entry name" value="TonB_C"/>
</dbReference>
<protein>
    <submittedName>
        <fullName evidence="7">Energy transducer TonB</fullName>
    </submittedName>
</protein>
<sequence length="258" mass="28145">MAGRRANRGWLAALLLAVPPVHATQVEQPLPVDAGCPPFSAQDNRAPSYPPSELWRLLGYAVDIVIQADACGRVTDTVVERSSGVATLDETALAAARGWTVPPSARGQPRYRLPFAFQPLPPEVATQAGRRPPDPFFDERSSGRVPAPPVAADGALPGYLPDPYPIGYMYIPEAVAAIGPLALFRRYGPQAHFWLRDEEGVSLFQTDGTMMVRNRLVDDGRQRFVVTSVLCGSDLEACRRSLADLRDRRGPQRPQPLP</sequence>
<name>A0ABT0SGJ5_9GAMM</name>
<feature type="signal peptide" evidence="5">
    <location>
        <begin position="1"/>
        <end position="23"/>
    </location>
</feature>
<evidence type="ECO:0000256" key="3">
    <source>
        <dbReference type="ARBA" id="ARBA00022989"/>
    </source>
</evidence>
<comment type="subcellular location">
    <subcellularLocation>
        <location evidence="1">Membrane</location>
        <topology evidence="1">Single-pass membrane protein</topology>
    </subcellularLocation>
</comment>
<dbReference type="EMBL" id="JAIKTS010000001">
    <property type="protein sequence ID" value="MCL7714437.1"/>
    <property type="molecule type" value="Genomic_DNA"/>
</dbReference>
<evidence type="ECO:0000313" key="7">
    <source>
        <dbReference type="EMBL" id="MCL7714437.1"/>
    </source>
</evidence>
<keyword evidence="3" id="KW-1133">Transmembrane helix</keyword>
<evidence type="ECO:0000259" key="6">
    <source>
        <dbReference type="PROSITE" id="PS52015"/>
    </source>
</evidence>
<evidence type="ECO:0000313" key="8">
    <source>
        <dbReference type="Proteomes" id="UP001431235"/>
    </source>
</evidence>
<feature type="domain" description="TonB C-terminal" evidence="6">
    <location>
        <begin position="34"/>
        <end position="126"/>
    </location>
</feature>
<dbReference type="Pfam" id="PF03544">
    <property type="entry name" value="TonB_C"/>
    <property type="match status" value="1"/>
</dbReference>
<dbReference type="NCBIfam" id="TIGR01352">
    <property type="entry name" value="tonB_Cterm"/>
    <property type="match status" value="1"/>
</dbReference>
<dbReference type="Proteomes" id="UP001431235">
    <property type="component" value="Unassembled WGS sequence"/>
</dbReference>
<evidence type="ECO:0000256" key="1">
    <source>
        <dbReference type="ARBA" id="ARBA00004167"/>
    </source>
</evidence>
<evidence type="ECO:0000256" key="5">
    <source>
        <dbReference type="SAM" id="SignalP"/>
    </source>
</evidence>
<proteinExistence type="predicted"/>
<accession>A0ABT0SGJ5</accession>
<dbReference type="RefSeq" id="WP_250063265.1">
    <property type="nucleotide sequence ID" value="NZ_JAIKTS010000001.1"/>
</dbReference>
<dbReference type="Gene3D" id="3.30.1150.10">
    <property type="match status" value="1"/>
</dbReference>
<keyword evidence="8" id="KW-1185">Reference proteome</keyword>
<organism evidence="7 8">
    <name type="scientific">Stenotrophomonas mori</name>
    <dbReference type="NCBI Taxonomy" id="2871096"/>
    <lineage>
        <taxon>Bacteria</taxon>
        <taxon>Pseudomonadati</taxon>
        <taxon>Pseudomonadota</taxon>
        <taxon>Gammaproteobacteria</taxon>
        <taxon>Lysobacterales</taxon>
        <taxon>Lysobacteraceae</taxon>
        <taxon>Stenotrophomonas</taxon>
    </lineage>
</organism>
<gene>
    <name evidence="7" type="ORF">K5L01_07265</name>
</gene>
<feature type="chain" id="PRO_5045720210" evidence="5">
    <location>
        <begin position="24"/>
        <end position="258"/>
    </location>
</feature>
<reference evidence="7 8" key="1">
    <citation type="submission" date="2021-08" db="EMBL/GenBank/DDBJ databases">
        <title>Novel members of of the genus Stenotrophomonas from differernt environment.</title>
        <authorList>
            <person name="Deng Y."/>
        </authorList>
    </citation>
    <scope>NUCLEOTIDE SEQUENCE [LARGE SCALE GENOMIC DNA]</scope>
    <source>
        <strain evidence="7 8">CPCC 101365</strain>
    </source>
</reference>
<dbReference type="InterPro" id="IPR006260">
    <property type="entry name" value="TonB/TolA_C"/>
</dbReference>
<dbReference type="PROSITE" id="PS52015">
    <property type="entry name" value="TONB_CTD"/>
    <property type="match status" value="1"/>
</dbReference>